<evidence type="ECO:0000256" key="4">
    <source>
        <dbReference type="ARBA" id="ARBA00023118"/>
    </source>
</evidence>
<dbReference type="GeneID" id="36836285"/>
<evidence type="ECO:0000313" key="6">
    <source>
        <dbReference type="EMBL" id="AWS00441.1"/>
    </source>
</evidence>
<dbReference type="RefSeq" id="WP_110369685.1">
    <property type="nucleotide sequence ID" value="NZ_CP029287.2"/>
</dbReference>
<evidence type="ECO:0000313" key="7">
    <source>
        <dbReference type="Proteomes" id="UP000247586"/>
    </source>
</evidence>
<evidence type="ECO:0000256" key="1">
    <source>
        <dbReference type="ARBA" id="ARBA00005772"/>
    </source>
</evidence>
<dbReference type="GO" id="GO:0003723">
    <property type="term" value="F:RNA binding"/>
    <property type="evidence" value="ECO:0007669"/>
    <property type="project" value="UniProtKB-KW"/>
</dbReference>
<reference evidence="6 7" key="1">
    <citation type="submission" date="2018-05" db="EMBL/GenBank/DDBJ databases">
        <title>Complete Genome Sequences of Extremely Thermoacidophilic, Metal-Mobilizing Type-Strain Members of the Archaeal Family Sulfolobaceae: Acidianus brierleyi DSM-1651T, Acidianus sulfidivorans DSM-18786T, Metallosphaera hakonensis DSM-7519T, and Metallosphaera prunae DSM-10039T.</title>
        <authorList>
            <person name="Counts J.A."/>
            <person name="Kelly R.M."/>
        </authorList>
    </citation>
    <scope>NUCLEOTIDE SEQUENCE [LARGE SCALE GENOMIC DNA]</scope>
    <source>
        <strain evidence="6 7">HO1-1</strain>
    </source>
</reference>
<gene>
    <name evidence="6" type="ORF">DFR87_13040</name>
</gene>
<reference evidence="7" key="2">
    <citation type="submission" date="2020-03" db="EMBL/GenBank/DDBJ databases">
        <title>Complete Genome Sequences of Extremely Thermoacidophilic, Metal-Mobilizing Type-Strain Members of the Archaeal Family Sulfolobaceae: Acidianus brierleyi DSM-1651T, Acidianus sulfidivorans DSM-18786T, Metallosphaera hakonensis DSM-7519T, and Metallosphaera prunae DSM-10039T.</title>
        <authorList>
            <person name="Counts J.A."/>
            <person name="Kelly R.M."/>
        </authorList>
    </citation>
    <scope>NUCLEOTIDE SEQUENCE [LARGE SCALE GENOMIC DNA]</scope>
    <source>
        <strain evidence="7">HO1-1</strain>
    </source>
</reference>
<sequence length="279" mass="32444">MKLITLKFLSPFKIGEKENYVDSITLYRAFIKALTLLGYSFEEIRKGDVKFSSTFPVVSNRPYLKIPFRRVECNERTMDKELRKIEYIDVDILRSVEPPYLLQCQGERRYLVGNGVERLELENKYLTSHGGIIVEYKNRIDRLVNSADIYTSPSFMPKHDLGFFVTMWDNELDKALRLLEKLGIGKDRNLGYGKFIVKEIKDYDLNLGNRRYRYLTGRAYPEGEFMTDRFDRVQMMGGDISPVLLPLLVLLPTGSLVKNVKRLYLEKGENVVVVDPMVL</sequence>
<keyword evidence="7" id="KW-1185">Reference proteome</keyword>
<evidence type="ECO:0000256" key="3">
    <source>
        <dbReference type="ARBA" id="ARBA00022884"/>
    </source>
</evidence>
<dbReference type="Pfam" id="PF03787">
    <property type="entry name" value="RAMPs"/>
    <property type="match status" value="1"/>
</dbReference>
<organism evidence="6 7">
    <name type="scientific">Metallosphaera hakonensis JCM 8857 = DSM 7519</name>
    <dbReference type="NCBI Taxonomy" id="1293036"/>
    <lineage>
        <taxon>Archaea</taxon>
        <taxon>Thermoproteota</taxon>
        <taxon>Thermoprotei</taxon>
        <taxon>Sulfolobales</taxon>
        <taxon>Sulfolobaceae</taxon>
        <taxon>Metallosphaera</taxon>
    </lineage>
</organism>
<dbReference type="Proteomes" id="UP000247586">
    <property type="component" value="Chromosome"/>
</dbReference>
<dbReference type="InterPro" id="IPR005510">
    <property type="entry name" value="Csm4"/>
</dbReference>
<feature type="domain" description="CRISPR type III-associated protein" evidence="5">
    <location>
        <begin position="36"/>
        <end position="195"/>
    </location>
</feature>
<dbReference type="NCBIfam" id="TIGR01903">
    <property type="entry name" value="cas5_csm4"/>
    <property type="match status" value="1"/>
</dbReference>
<accession>A0A2U9IWI0</accession>
<evidence type="ECO:0000259" key="5">
    <source>
        <dbReference type="Pfam" id="PF03787"/>
    </source>
</evidence>
<dbReference type="OrthoDB" id="386011at2157"/>
<keyword evidence="4" id="KW-0051">Antiviral defense</keyword>
<name>A0A2U9IWI0_9CREN</name>
<protein>
    <recommendedName>
        <fullName evidence="2">CRISPR system Cms protein Csm4</fullName>
    </recommendedName>
</protein>
<keyword evidence="3" id="KW-0694">RNA-binding</keyword>
<dbReference type="EMBL" id="CP029287">
    <property type="protein sequence ID" value="AWS00441.1"/>
    <property type="molecule type" value="Genomic_DNA"/>
</dbReference>
<comment type="similarity">
    <text evidence="1">Belongs to the CRISPR-associated Csm4 family.</text>
</comment>
<dbReference type="InterPro" id="IPR005537">
    <property type="entry name" value="RAMP_III_fam"/>
</dbReference>
<dbReference type="KEGG" id="mhk:DFR87_13040"/>
<proteinExistence type="inferred from homology"/>
<dbReference type="GO" id="GO:0051607">
    <property type="term" value="P:defense response to virus"/>
    <property type="evidence" value="ECO:0007669"/>
    <property type="project" value="UniProtKB-KW"/>
</dbReference>
<dbReference type="AlphaFoldDB" id="A0A2U9IWI0"/>
<evidence type="ECO:0000256" key="2">
    <source>
        <dbReference type="ARBA" id="ARBA00016109"/>
    </source>
</evidence>
<reference evidence="7" key="3">
    <citation type="submission" date="2020-03" db="EMBL/GenBank/DDBJ databases">
        <title>Sequencing and Assembly of Multiple Reported Metal-Biooxidizing Members of the Extremely Thermoacidophilic Archaeal Family Sulfolobaceae.</title>
        <authorList>
            <person name="Counts J.A."/>
            <person name="Kelly R.M."/>
        </authorList>
    </citation>
    <scope>NUCLEOTIDE SEQUENCE [LARGE SCALE GENOMIC DNA]</scope>
    <source>
        <strain evidence="7">HO1-1</strain>
    </source>
</reference>